<keyword evidence="2" id="KW-0378">Hydrolase</keyword>
<dbReference type="EMBL" id="BAABAZ010000004">
    <property type="protein sequence ID" value="GAA4283266.1"/>
    <property type="molecule type" value="Genomic_DNA"/>
</dbReference>
<comment type="caution">
    <text evidence="4">The sequence shown here is derived from an EMBL/GenBank/DDBJ whole genome shotgun (WGS) entry which is preliminary data.</text>
</comment>
<dbReference type="InterPro" id="IPR006683">
    <property type="entry name" value="Thioestr_dom"/>
</dbReference>
<feature type="domain" description="Thioesterase" evidence="3">
    <location>
        <begin position="48"/>
        <end position="124"/>
    </location>
</feature>
<dbReference type="Proteomes" id="UP001501586">
    <property type="component" value="Unassembled WGS sequence"/>
</dbReference>
<organism evidence="4 5">
    <name type="scientific">Brevibacterium daeguense</name>
    <dbReference type="NCBI Taxonomy" id="909936"/>
    <lineage>
        <taxon>Bacteria</taxon>
        <taxon>Bacillati</taxon>
        <taxon>Actinomycetota</taxon>
        <taxon>Actinomycetes</taxon>
        <taxon>Micrococcales</taxon>
        <taxon>Brevibacteriaceae</taxon>
        <taxon>Brevibacterium</taxon>
    </lineage>
</organism>
<sequence length="141" mass="15216">MADATTSPSEFATRTMKSITTPEIIIEEISATHLNGYVDLGPEQHTPFGTVHGGVYCSIVESVGSMGAGYAVADRGQYAVGLNNSTDFFRPFDSGRARVTAEAIQQGRTQQLWLIVISDEATGKVMARGQLRAHNLERPQS</sequence>
<dbReference type="InterPro" id="IPR029069">
    <property type="entry name" value="HotDog_dom_sf"/>
</dbReference>
<evidence type="ECO:0000313" key="4">
    <source>
        <dbReference type="EMBL" id="GAA4283266.1"/>
    </source>
</evidence>
<dbReference type="Gene3D" id="3.10.129.10">
    <property type="entry name" value="Hotdog Thioesterase"/>
    <property type="match status" value="1"/>
</dbReference>
<dbReference type="CDD" id="cd03443">
    <property type="entry name" value="PaaI_thioesterase"/>
    <property type="match status" value="1"/>
</dbReference>
<protein>
    <submittedName>
        <fullName evidence="4">PaaI family thioesterase</fullName>
    </submittedName>
</protein>
<dbReference type="PANTHER" id="PTHR43240">
    <property type="entry name" value="1,4-DIHYDROXY-2-NAPHTHOYL-COA THIOESTERASE 1"/>
    <property type="match status" value="1"/>
</dbReference>
<evidence type="ECO:0000256" key="2">
    <source>
        <dbReference type="ARBA" id="ARBA00022801"/>
    </source>
</evidence>
<keyword evidence="5" id="KW-1185">Reference proteome</keyword>
<dbReference type="Pfam" id="PF03061">
    <property type="entry name" value="4HBT"/>
    <property type="match status" value="1"/>
</dbReference>
<proteinExistence type="inferred from homology"/>
<accession>A0ABP8EH38</accession>
<dbReference type="NCBIfam" id="TIGR00369">
    <property type="entry name" value="unchar_dom_1"/>
    <property type="match status" value="1"/>
</dbReference>
<evidence type="ECO:0000313" key="5">
    <source>
        <dbReference type="Proteomes" id="UP001501586"/>
    </source>
</evidence>
<dbReference type="InterPro" id="IPR003736">
    <property type="entry name" value="PAAI_dom"/>
</dbReference>
<name>A0ABP8EH38_9MICO</name>
<evidence type="ECO:0000259" key="3">
    <source>
        <dbReference type="Pfam" id="PF03061"/>
    </source>
</evidence>
<reference evidence="5" key="1">
    <citation type="journal article" date="2019" name="Int. J. Syst. Evol. Microbiol.">
        <title>The Global Catalogue of Microorganisms (GCM) 10K type strain sequencing project: providing services to taxonomists for standard genome sequencing and annotation.</title>
        <authorList>
            <consortium name="The Broad Institute Genomics Platform"/>
            <consortium name="The Broad Institute Genome Sequencing Center for Infectious Disease"/>
            <person name="Wu L."/>
            <person name="Ma J."/>
        </authorList>
    </citation>
    <scope>NUCLEOTIDE SEQUENCE [LARGE SCALE GENOMIC DNA]</scope>
    <source>
        <strain evidence="5">JCM 17458</strain>
    </source>
</reference>
<comment type="similarity">
    <text evidence="1">Belongs to the thioesterase PaaI family.</text>
</comment>
<dbReference type="PANTHER" id="PTHR43240:SF5">
    <property type="entry name" value="1,4-DIHYDROXY-2-NAPHTHOYL-COA THIOESTERASE 1"/>
    <property type="match status" value="1"/>
</dbReference>
<dbReference type="SUPFAM" id="SSF54637">
    <property type="entry name" value="Thioesterase/thiol ester dehydrase-isomerase"/>
    <property type="match status" value="1"/>
</dbReference>
<evidence type="ECO:0000256" key="1">
    <source>
        <dbReference type="ARBA" id="ARBA00008324"/>
    </source>
</evidence>
<gene>
    <name evidence="4" type="ORF">GCM10022261_07970</name>
</gene>